<dbReference type="InterPro" id="IPR029030">
    <property type="entry name" value="Caspase-like_dom_sf"/>
</dbReference>
<feature type="non-terminal residue" evidence="5">
    <location>
        <position position="1"/>
    </location>
</feature>
<feature type="non-terminal residue" evidence="5">
    <location>
        <position position="253"/>
    </location>
</feature>
<evidence type="ECO:0000259" key="4">
    <source>
        <dbReference type="PROSITE" id="PS50835"/>
    </source>
</evidence>
<feature type="domain" description="Caspase family p20" evidence="3">
    <location>
        <begin position="209"/>
        <end position="253"/>
    </location>
</feature>
<evidence type="ECO:0000256" key="1">
    <source>
        <dbReference type="ARBA" id="ARBA00023157"/>
    </source>
</evidence>
<dbReference type="PROSITE" id="PS50835">
    <property type="entry name" value="IG_LIKE"/>
    <property type="match status" value="2"/>
</dbReference>
<dbReference type="InterPro" id="IPR013783">
    <property type="entry name" value="Ig-like_fold"/>
</dbReference>
<name>A0A7L0GU09_HERCA</name>
<dbReference type="Gene3D" id="2.60.40.10">
    <property type="entry name" value="Immunoglobulins"/>
    <property type="match status" value="2"/>
</dbReference>
<dbReference type="SMART" id="SM00408">
    <property type="entry name" value="IGc2"/>
    <property type="match status" value="1"/>
</dbReference>
<evidence type="ECO:0000256" key="2">
    <source>
        <dbReference type="ARBA" id="ARBA00023319"/>
    </source>
</evidence>
<dbReference type="Pfam" id="PF00656">
    <property type="entry name" value="Peptidase_C14"/>
    <property type="match status" value="1"/>
</dbReference>
<keyword evidence="6" id="KW-1185">Reference proteome</keyword>
<reference evidence="5 6" key="1">
    <citation type="submission" date="2019-09" db="EMBL/GenBank/DDBJ databases">
        <title>Bird 10,000 Genomes (B10K) Project - Family phase.</title>
        <authorList>
            <person name="Zhang G."/>
        </authorList>
    </citation>
    <scope>NUCLEOTIDE SEQUENCE [LARGE SCALE GENOMIC DNA]</scope>
    <source>
        <strain evidence="5">B10K-DU-005-78</strain>
        <tissue evidence="5">Mixed tissue sample</tissue>
    </source>
</reference>
<dbReference type="InterPro" id="IPR007110">
    <property type="entry name" value="Ig-like_dom"/>
</dbReference>
<keyword evidence="2" id="KW-0393">Immunoglobulin domain</keyword>
<evidence type="ECO:0000259" key="3">
    <source>
        <dbReference type="PROSITE" id="PS50208"/>
    </source>
</evidence>
<dbReference type="SUPFAM" id="SSF52129">
    <property type="entry name" value="Caspase-like"/>
    <property type="match status" value="1"/>
</dbReference>
<dbReference type="GO" id="GO:0004197">
    <property type="term" value="F:cysteine-type endopeptidase activity"/>
    <property type="evidence" value="ECO:0007669"/>
    <property type="project" value="InterPro"/>
</dbReference>
<proteinExistence type="predicted"/>
<dbReference type="InterPro" id="IPR011600">
    <property type="entry name" value="Pept_C14_caspase"/>
</dbReference>
<dbReference type="PANTHER" id="PTHR22576">
    <property type="entry name" value="MUCOSA ASSOCIATED LYMPHOID TISSUE LYMPHOMA TRANSLOCATION PROTEIN 1/PARACASPASE"/>
    <property type="match status" value="1"/>
</dbReference>
<protein>
    <submittedName>
        <fullName evidence="5">MALT1 protein</fullName>
    </submittedName>
</protein>
<dbReference type="SUPFAM" id="SSF48726">
    <property type="entry name" value="Immunoglobulin"/>
    <property type="match status" value="2"/>
</dbReference>
<dbReference type="GO" id="GO:0006508">
    <property type="term" value="P:proteolysis"/>
    <property type="evidence" value="ECO:0007669"/>
    <property type="project" value="InterPro"/>
</dbReference>
<dbReference type="PANTHER" id="PTHR22576:SF38">
    <property type="entry name" value="MUCOSA-ASSOCIATED LYMPHOID TISSUE LYMPHOMA TRANSLOCATION PROTEIN 1-LIKE"/>
    <property type="match status" value="1"/>
</dbReference>
<evidence type="ECO:0000313" key="6">
    <source>
        <dbReference type="Proteomes" id="UP000555649"/>
    </source>
</evidence>
<accession>A0A7L0GU09</accession>
<organism evidence="5 6">
    <name type="scientific">Herpetotheres cachinnans</name>
    <name type="common">Laughing falcon</name>
    <name type="synonym">Falco cachinnans</name>
    <dbReference type="NCBI Taxonomy" id="56343"/>
    <lineage>
        <taxon>Eukaryota</taxon>
        <taxon>Metazoa</taxon>
        <taxon>Chordata</taxon>
        <taxon>Craniata</taxon>
        <taxon>Vertebrata</taxon>
        <taxon>Euteleostomi</taxon>
        <taxon>Archelosauria</taxon>
        <taxon>Archosauria</taxon>
        <taxon>Dinosauria</taxon>
        <taxon>Saurischia</taxon>
        <taxon>Theropoda</taxon>
        <taxon>Coelurosauria</taxon>
        <taxon>Aves</taxon>
        <taxon>Neognathae</taxon>
        <taxon>Neoaves</taxon>
        <taxon>Telluraves</taxon>
        <taxon>Australaves</taxon>
        <taxon>Falconiformes</taxon>
        <taxon>Falconidae</taxon>
        <taxon>Herpetotheres</taxon>
    </lineage>
</organism>
<dbReference type="Proteomes" id="UP000555649">
    <property type="component" value="Unassembled WGS sequence"/>
</dbReference>
<gene>
    <name evidence="5" type="primary">Malt1</name>
    <name evidence="5" type="ORF">HERCAC_R00649</name>
</gene>
<dbReference type="EMBL" id="VXAJ01000380">
    <property type="protein sequence ID" value="NXK10313.1"/>
    <property type="molecule type" value="Genomic_DNA"/>
</dbReference>
<dbReference type="SMART" id="SM00409">
    <property type="entry name" value="IG"/>
    <property type="match status" value="2"/>
</dbReference>
<dbReference type="InterPro" id="IPR003598">
    <property type="entry name" value="Ig_sub2"/>
</dbReference>
<keyword evidence="1" id="KW-1015">Disulfide bond</keyword>
<comment type="caution">
    <text evidence="5">The sequence shown here is derived from an EMBL/GenBank/DDBJ whole genome shotgun (WGS) entry which is preliminary data.</text>
</comment>
<dbReference type="InterPro" id="IPR001309">
    <property type="entry name" value="Pept_C14_p20"/>
</dbReference>
<dbReference type="AlphaFoldDB" id="A0A7L0GU09"/>
<feature type="domain" description="Ig-like" evidence="4">
    <location>
        <begin position="105"/>
        <end position="185"/>
    </location>
</feature>
<dbReference type="Pfam" id="PF13927">
    <property type="entry name" value="Ig_3"/>
    <property type="match status" value="1"/>
</dbReference>
<evidence type="ECO:0000313" key="5">
    <source>
        <dbReference type="EMBL" id="NXK10313.1"/>
    </source>
</evidence>
<dbReference type="PROSITE" id="PS50208">
    <property type="entry name" value="CASPASE_P20"/>
    <property type="match status" value="1"/>
</dbReference>
<sequence>FSTAIVITEQPASVSVPAGYAFTLRCRAEGRTSLQYQWFCQQQSVCCPVPGATKQDLPITAQQTQLYTCRINDLYKNAIFTDWVKVEVHQCVARGLPPRLWRGEPVIVLNPTEQRVEVGKPLQLQCAAMGVPAPSYQWYRNGNLLEHQKKKKLLITHAKVSDSGTYLCCASNSHGEHWTNAVDIHIEGGETLPPAERLQLCHLVFLSATGKIALLVGNNRYQHHPNLMAPVTDVFELSRLLEQLGFQVVSLLD</sequence>
<dbReference type="InterPro" id="IPR003599">
    <property type="entry name" value="Ig_sub"/>
</dbReference>
<dbReference type="FunFam" id="2.60.40.10:FF:000032">
    <property type="entry name" value="palladin isoform X1"/>
    <property type="match status" value="1"/>
</dbReference>
<dbReference type="InterPro" id="IPR052039">
    <property type="entry name" value="Caspase-related_regulators"/>
</dbReference>
<dbReference type="Gene3D" id="3.40.50.1460">
    <property type="match status" value="1"/>
</dbReference>
<dbReference type="InterPro" id="IPR036179">
    <property type="entry name" value="Ig-like_dom_sf"/>
</dbReference>
<feature type="domain" description="Ig-like" evidence="4">
    <location>
        <begin position="3"/>
        <end position="81"/>
    </location>
</feature>